<keyword evidence="1" id="KW-0732">Signal</keyword>
<evidence type="ECO:0000313" key="3">
    <source>
        <dbReference type="Proteomes" id="UP000606786"/>
    </source>
</evidence>
<protein>
    <submittedName>
        <fullName evidence="2">(Mediterranean fruit fly) hypothetical protein</fullName>
    </submittedName>
</protein>
<accession>A0A811VLZ2</accession>
<evidence type="ECO:0000256" key="1">
    <source>
        <dbReference type="SAM" id="SignalP"/>
    </source>
</evidence>
<comment type="caution">
    <text evidence="2">The sequence shown here is derived from an EMBL/GenBank/DDBJ whole genome shotgun (WGS) entry which is preliminary data.</text>
</comment>
<gene>
    <name evidence="2" type="ORF">CCAP1982_LOCUS23083</name>
</gene>
<sequence length="122" mass="13275">MRKLIITLINLTQLNQLLAAVNAITIAHTASSNTLTTTHCRGRRRLAARVVCTRVARIGARYFCQQSQCYAVPLLAVVNDDVSHALLLCAAIQLLFDRTRDGCARAHQTASRNSVISSAAQS</sequence>
<keyword evidence="3" id="KW-1185">Reference proteome</keyword>
<feature type="chain" id="PRO_5032413998" evidence="1">
    <location>
        <begin position="20"/>
        <end position="122"/>
    </location>
</feature>
<proteinExistence type="predicted"/>
<dbReference type="AlphaFoldDB" id="A0A811VLZ2"/>
<evidence type="ECO:0000313" key="2">
    <source>
        <dbReference type="EMBL" id="CAD7015133.1"/>
    </source>
</evidence>
<dbReference type="EMBL" id="CAJHJT010000056">
    <property type="protein sequence ID" value="CAD7015133.1"/>
    <property type="molecule type" value="Genomic_DNA"/>
</dbReference>
<organism evidence="2 3">
    <name type="scientific">Ceratitis capitata</name>
    <name type="common">Mediterranean fruit fly</name>
    <name type="synonym">Tephritis capitata</name>
    <dbReference type="NCBI Taxonomy" id="7213"/>
    <lineage>
        <taxon>Eukaryota</taxon>
        <taxon>Metazoa</taxon>
        <taxon>Ecdysozoa</taxon>
        <taxon>Arthropoda</taxon>
        <taxon>Hexapoda</taxon>
        <taxon>Insecta</taxon>
        <taxon>Pterygota</taxon>
        <taxon>Neoptera</taxon>
        <taxon>Endopterygota</taxon>
        <taxon>Diptera</taxon>
        <taxon>Brachycera</taxon>
        <taxon>Muscomorpha</taxon>
        <taxon>Tephritoidea</taxon>
        <taxon>Tephritidae</taxon>
        <taxon>Ceratitis</taxon>
        <taxon>Ceratitis</taxon>
    </lineage>
</organism>
<dbReference type="Proteomes" id="UP000606786">
    <property type="component" value="Unassembled WGS sequence"/>
</dbReference>
<feature type="signal peptide" evidence="1">
    <location>
        <begin position="1"/>
        <end position="19"/>
    </location>
</feature>
<name>A0A811VLZ2_CERCA</name>
<reference evidence="2" key="1">
    <citation type="submission" date="2020-11" db="EMBL/GenBank/DDBJ databases">
        <authorList>
            <person name="Whitehead M."/>
        </authorList>
    </citation>
    <scope>NUCLEOTIDE SEQUENCE</scope>
    <source>
        <strain evidence="2">EGII</strain>
    </source>
</reference>